<keyword evidence="9" id="KW-0969">Cilium</keyword>
<comment type="similarity">
    <text evidence="2">Belongs to the FliN/MopA/SpaO family.</text>
</comment>
<dbReference type="GO" id="GO:0005886">
    <property type="term" value="C:plasma membrane"/>
    <property type="evidence" value="ECO:0007669"/>
    <property type="project" value="UniProtKB-SubCell"/>
</dbReference>
<evidence type="ECO:0000256" key="3">
    <source>
        <dbReference type="ARBA" id="ARBA00021897"/>
    </source>
</evidence>
<evidence type="ECO:0000313" key="9">
    <source>
        <dbReference type="EMBL" id="PXX35440.1"/>
    </source>
</evidence>
<comment type="caution">
    <text evidence="9">The sequence shown here is derived from an EMBL/GenBank/DDBJ whole genome shotgun (WGS) entry which is preliminary data.</text>
</comment>
<dbReference type="AlphaFoldDB" id="A0A318INI4"/>
<evidence type="ECO:0000313" key="10">
    <source>
        <dbReference type="Proteomes" id="UP000247755"/>
    </source>
</evidence>
<dbReference type="PRINTS" id="PR00956">
    <property type="entry name" value="FLGMOTORFLIN"/>
</dbReference>
<evidence type="ECO:0000256" key="7">
    <source>
        <dbReference type="ARBA" id="ARBA00023136"/>
    </source>
</evidence>
<dbReference type="Gene3D" id="2.30.330.10">
    <property type="entry name" value="SpoA-like"/>
    <property type="match status" value="1"/>
</dbReference>
<dbReference type="InterPro" id="IPR001172">
    <property type="entry name" value="FliN_T3SS_HrcQb"/>
</dbReference>
<feature type="domain" description="Flagellar motor switch protein FliN-like C-terminal" evidence="8">
    <location>
        <begin position="39"/>
        <end position="109"/>
    </location>
</feature>
<evidence type="ECO:0000256" key="5">
    <source>
        <dbReference type="ARBA" id="ARBA00022500"/>
    </source>
</evidence>
<dbReference type="RefSeq" id="WP_256260607.1">
    <property type="nucleotide sequence ID" value="NZ_QJJY01000006.1"/>
</dbReference>
<keyword evidence="9" id="KW-0966">Cell projection</keyword>
<dbReference type="Pfam" id="PF01052">
    <property type="entry name" value="FliMN_C"/>
    <property type="match status" value="1"/>
</dbReference>
<reference evidence="9 10" key="1">
    <citation type="submission" date="2018-05" db="EMBL/GenBank/DDBJ databases">
        <title>Comparative genomics of bacterial root endophytes of switchgrass collected from native prairies over two seasons.</title>
        <authorList>
            <person name="Tang Y."/>
        </authorList>
    </citation>
    <scope>NUCLEOTIDE SEQUENCE [LARGE SCALE GENOMIC DNA]</scope>
    <source>
        <strain evidence="9 10">NFIX32</strain>
    </source>
</reference>
<dbReference type="InterPro" id="IPR036429">
    <property type="entry name" value="SpoA-like_sf"/>
</dbReference>
<protein>
    <recommendedName>
        <fullName evidence="3">Flagellar motor switch protein FliN</fullName>
    </recommendedName>
</protein>
<evidence type="ECO:0000259" key="8">
    <source>
        <dbReference type="Pfam" id="PF01052"/>
    </source>
</evidence>
<accession>A0A318INI4</accession>
<comment type="subcellular location">
    <subcellularLocation>
        <location evidence="1">Cell membrane</location>
        <topology evidence="1">Peripheral membrane protein</topology>
        <orientation evidence="1">Cytoplasmic side</orientation>
    </subcellularLocation>
</comment>
<keyword evidence="7" id="KW-0472">Membrane</keyword>
<evidence type="ECO:0000256" key="6">
    <source>
        <dbReference type="ARBA" id="ARBA00022779"/>
    </source>
</evidence>
<dbReference type="GO" id="GO:0006935">
    <property type="term" value="P:chemotaxis"/>
    <property type="evidence" value="ECO:0007669"/>
    <property type="project" value="UniProtKB-KW"/>
</dbReference>
<name>A0A318INI4_BURPY</name>
<dbReference type="InterPro" id="IPR001543">
    <property type="entry name" value="FliN-like_C"/>
</dbReference>
<dbReference type="EMBL" id="QJJY01000006">
    <property type="protein sequence ID" value="PXX35440.1"/>
    <property type="molecule type" value="Genomic_DNA"/>
</dbReference>
<dbReference type="InterPro" id="IPR012826">
    <property type="entry name" value="FliN"/>
</dbReference>
<proteinExistence type="inferred from homology"/>
<dbReference type="PANTHER" id="PTHR43484">
    <property type="match status" value="1"/>
</dbReference>
<organism evidence="9 10">
    <name type="scientific">Burkholderia pyrrocinia</name>
    <name type="common">Pseudomonas pyrrocinia</name>
    <dbReference type="NCBI Taxonomy" id="60550"/>
    <lineage>
        <taxon>Bacteria</taxon>
        <taxon>Pseudomonadati</taxon>
        <taxon>Pseudomonadota</taxon>
        <taxon>Betaproteobacteria</taxon>
        <taxon>Burkholderiales</taxon>
        <taxon>Burkholderiaceae</taxon>
        <taxon>Burkholderia</taxon>
        <taxon>Burkholderia cepacia complex</taxon>
    </lineage>
</organism>
<keyword evidence="4" id="KW-1003">Cell membrane</keyword>
<dbReference type="Proteomes" id="UP000247755">
    <property type="component" value="Unassembled WGS sequence"/>
</dbReference>
<dbReference type="SUPFAM" id="SSF101801">
    <property type="entry name" value="Surface presentation of antigens (SPOA)"/>
    <property type="match status" value="1"/>
</dbReference>
<sequence length="112" mass="12273">MTFHATSALPAVMRIELPEQEAPAKSDTECLTVHPGLDLVHDVTVSLDIHLGSSDLSIKDLMALQPGSVVTLDRRIDDCVEVRLNGRTVARAEIVAVDDQFGIRISDVIRER</sequence>
<keyword evidence="6" id="KW-0283">Flagellar rotation</keyword>
<dbReference type="NCBIfam" id="TIGR02480">
    <property type="entry name" value="fliN"/>
    <property type="match status" value="1"/>
</dbReference>
<dbReference type="GO" id="GO:0009425">
    <property type="term" value="C:bacterial-type flagellum basal body"/>
    <property type="evidence" value="ECO:0007669"/>
    <property type="project" value="InterPro"/>
</dbReference>
<evidence type="ECO:0000256" key="4">
    <source>
        <dbReference type="ARBA" id="ARBA00022475"/>
    </source>
</evidence>
<dbReference type="PANTHER" id="PTHR43484:SF1">
    <property type="entry name" value="FLAGELLAR MOTOR SWITCH PROTEIN FLIN"/>
    <property type="match status" value="1"/>
</dbReference>
<evidence type="ECO:0000256" key="1">
    <source>
        <dbReference type="ARBA" id="ARBA00004413"/>
    </source>
</evidence>
<evidence type="ECO:0000256" key="2">
    <source>
        <dbReference type="ARBA" id="ARBA00009226"/>
    </source>
</evidence>
<dbReference type="GO" id="GO:0071973">
    <property type="term" value="P:bacterial-type flagellum-dependent cell motility"/>
    <property type="evidence" value="ECO:0007669"/>
    <property type="project" value="InterPro"/>
</dbReference>
<dbReference type="InterPro" id="IPR051469">
    <property type="entry name" value="FliN/MopA/SpaO"/>
</dbReference>
<keyword evidence="5" id="KW-0145">Chemotaxis</keyword>
<gene>
    <name evidence="9" type="ORF">NA66_100680</name>
</gene>
<keyword evidence="9" id="KW-0282">Flagellum</keyword>
<dbReference type="GO" id="GO:0003774">
    <property type="term" value="F:cytoskeletal motor activity"/>
    <property type="evidence" value="ECO:0007669"/>
    <property type="project" value="InterPro"/>
</dbReference>